<feature type="signal peptide" evidence="1">
    <location>
        <begin position="1"/>
        <end position="26"/>
    </location>
</feature>
<protein>
    <submittedName>
        <fullName evidence="2">Basic tail secreted protein</fullName>
    </submittedName>
</protein>
<proteinExistence type="predicted"/>
<name>A0A131Z357_RHIAP</name>
<dbReference type="EMBL" id="GEDV01003335">
    <property type="protein sequence ID" value="JAP85222.1"/>
    <property type="molecule type" value="Transcribed_RNA"/>
</dbReference>
<organism evidence="2">
    <name type="scientific">Rhipicephalus appendiculatus</name>
    <name type="common">Brown ear tick</name>
    <dbReference type="NCBI Taxonomy" id="34631"/>
    <lineage>
        <taxon>Eukaryota</taxon>
        <taxon>Metazoa</taxon>
        <taxon>Ecdysozoa</taxon>
        <taxon>Arthropoda</taxon>
        <taxon>Chelicerata</taxon>
        <taxon>Arachnida</taxon>
        <taxon>Acari</taxon>
        <taxon>Parasitiformes</taxon>
        <taxon>Ixodida</taxon>
        <taxon>Ixodoidea</taxon>
        <taxon>Ixodidae</taxon>
        <taxon>Rhipicephalinae</taxon>
        <taxon>Rhipicephalus</taxon>
        <taxon>Rhipicephalus</taxon>
    </lineage>
</organism>
<keyword evidence="1" id="KW-0732">Signal</keyword>
<dbReference type="AlphaFoldDB" id="A0A131Z357"/>
<accession>A0A131Z357</accession>
<reference evidence="2" key="1">
    <citation type="journal article" date="2016" name="Ticks Tick Borne Dis.">
        <title>De novo assembly and annotation of the salivary gland transcriptome of Rhipicephalus appendiculatus male and female ticks during blood feeding.</title>
        <authorList>
            <person name="de Castro M.H."/>
            <person name="de Klerk D."/>
            <person name="Pienaar R."/>
            <person name="Latif A.A."/>
            <person name="Rees D.J."/>
            <person name="Mans B.J."/>
        </authorList>
    </citation>
    <scope>NUCLEOTIDE SEQUENCE</scope>
    <source>
        <tissue evidence="2">Salivary glands</tissue>
    </source>
</reference>
<evidence type="ECO:0000256" key="1">
    <source>
        <dbReference type="SAM" id="SignalP"/>
    </source>
</evidence>
<feature type="chain" id="PRO_5007286615" evidence="1">
    <location>
        <begin position="27"/>
        <end position="82"/>
    </location>
</feature>
<evidence type="ECO:0000313" key="2">
    <source>
        <dbReference type="EMBL" id="JAP85222.1"/>
    </source>
</evidence>
<sequence length="82" mass="9331">MNKAATLTLAVMSVLLFSLYAPLGDATKCHRLFHPAKTRIKGRELTCVYTCKHFFHKKEHEHNGTPCWKLFHPGVCFNGKCV</sequence>